<organism evidence="2 3">
    <name type="scientific">Daphnia magna</name>
    <dbReference type="NCBI Taxonomy" id="35525"/>
    <lineage>
        <taxon>Eukaryota</taxon>
        <taxon>Metazoa</taxon>
        <taxon>Ecdysozoa</taxon>
        <taxon>Arthropoda</taxon>
        <taxon>Crustacea</taxon>
        <taxon>Branchiopoda</taxon>
        <taxon>Diplostraca</taxon>
        <taxon>Cladocera</taxon>
        <taxon>Anomopoda</taxon>
        <taxon>Daphniidae</taxon>
        <taxon>Daphnia</taxon>
    </lineage>
</organism>
<dbReference type="GO" id="GO:0009378">
    <property type="term" value="F:four-way junction helicase activity"/>
    <property type="evidence" value="ECO:0007669"/>
    <property type="project" value="InterPro"/>
</dbReference>
<keyword evidence="3" id="KW-1185">Reference proteome</keyword>
<feature type="region of interest" description="Disordered" evidence="1">
    <location>
        <begin position="209"/>
        <end position="233"/>
    </location>
</feature>
<sequence length="233" mass="26781">MDLRVSGLSRTLWEPITEELRDHFITKGPACCQNNDGKFKSAARIYKQSLSGFSDWKHMHKMIVGHETSEEHIICMMDCSKKFYEELLQRNRIRLICVANIQAYKLELKINARFLYTFRARVTLSAWLAQELPSAARLLLIFLAFFNGCIHFFSLDSPMGNFDNSTGTYKKVVKRLSDTRWSARADAVTALINGYSEIQQALKKIAEDQKEERATSHEAESLSNKIDKLETAF</sequence>
<reference evidence="2 3" key="1">
    <citation type="submission" date="2016-03" db="EMBL/GenBank/DDBJ databases">
        <title>EvidentialGene: Evidence-directed Construction of Genes on Genomes.</title>
        <authorList>
            <person name="Gilbert D.G."/>
            <person name="Choi J.-H."/>
            <person name="Mockaitis K."/>
            <person name="Colbourne J."/>
            <person name="Pfrender M."/>
        </authorList>
    </citation>
    <scope>NUCLEOTIDE SEQUENCE [LARGE SCALE GENOMIC DNA]</scope>
    <source>
        <strain evidence="2 3">Xinb3</strain>
        <tissue evidence="2">Complete organism</tissue>
    </source>
</reference>
<dbReference type="GO" id="GO:0006281">
    <property type="term" value="P:DNA repair"/>
    <property type="evidence" value="ECO:0007669"/>
    <property type="project" value="InterPro"/>
</dbReference>
<dbReference type="EMBL" id="LRGB01002965">
    <property type="protein sequence ID" value="KZS05315.1"/>
    <property type="molecule type" value="Genomic_DNA"/>
</dbReference>
<accession>A0A162DBB0</accession>
<protein>
    <submittedName>
        <fullName evidence="2">Uncharacterized protein</fullName>
    </submittedName>
</protein>
<dbReference type="Proteomes" id="UP000076858">
    <property type="component" value="Unassembled WGS sequence"/>
</dbReference>
<gene>
    <name evidence="2" type="ORF">APZ42_031540</name>
</gene>
<dbReference type="AlphaFoldDB" id="A0A162DBB0"/>
<name>A0A162DBB0_9CRUS</name>
<dbReference type="GO" id="GO:0006310">
    <property type="term" value="P:DNA recombination"/>
    <property type="evidence" value="ECO:0007669"/>
    <property type="project" value="InterPro"/>
</dbReference>
<dbReference type="CDD" id="cd14332">
    <property type="entry name" value="UBA_RuvA_C"/>
    <property type="match status" value="1"/>
</dbReference>
<evidence type="ECO:0000313" key="2">
    <source>
        <dbReference type="EMBL" id="KZS05315.1"/>
    </source>
</evidence>
<dbReference type="OrthoDB" id="6611207at2759"/>
<evidence type="ECO:0000313" key="3">
    <source>
        <dbReference type="Proteomes" id="UP000076858"/>
    </source>
</evidence>
<evidence type="ECO:0000256" key="1">
    <source>
        <dbReference type="SAM" id="MobiDB-lite"/>
    </source>
</evidence>
<proteinExistence type="predicted"/>
<dbReference type="InterPro" id="IPR011114">
    <property type="entry name" value="RuvA_C"/>
</dbReference>
<dbReference type="GO" id="GO:0009379">
    <property type="term" value="C:Holliday junction helicase complex"/>
    <property type="evidence" value="ECO:0007669"/>
    <property type="project" value="InterPro"/>
</dbReference>
<comment type="caution">
    <text evidence="2">The sequence shown here is derived from an EMBL/GenBank/DDBJ whole genome shotgun (WGS) entry which is preliminary data.</text>
</comment>
<dbReference type="GO" id="GO:0005524">
    <property type="term" value="F:ATP binding"/>
    <property type="evidence" value="ECO:0007669"/>
    <property type="project" value="InterPro"/>
</dbReference>